<proteinExistence type="predicted"/>
<evidence type="ECO:0000313" key="2">
    <source>
        <dbReference type="Proteomes" id="UP000002419"/>
    </source>
</evidence>
<dbReference type="AlphaFoldDB" id="B3DRE0"/>
<name>B3DRE0_BIFLD</name>
<dbReference type="HOGENOM" id="CLU_3149994_0_0_11"/>
<protein>
    <submittedName>
        <fullName evidence="1">Uncharacterized protein</fullName>
    </submittedName>
</protein>
<dbReference type="KEGG" id="blj:BLD_0338"/>
<dbReference type="Proteomes" id="UP000002419">
    <property type="component" value="Chromosome"/>
</dbReference>
<evidence type="ECO:0000313" key="1">
    <source>
        <dbReference type="EMBL" id="ACD97784.1"/>
    </source>
</evidence>
<accession>B3DRE0</accession>
<reference evidence="1 2" key="2">
    <citation type="journal article" date="2008" name="BMC Genomics">
        <title>Comparative genomic analysis of the gut bacterium Bifidobacterium longum reveals loci susceptible to deletion during pure culture growth.</title>
        <authorList>
            <person name="Lee J.H."/>
            <person name="Karamychev V.N."/>
            <person name="Kozyavkin S.A."/>
            <person name="Mills D."/>
            <person name="Pavlov A.R."/>
            <person name="Pavlova N.V."/>
            <person name="Polouchine N.N."/>
            <person name="Richardson P.M."/>
            <person name="Shakhova V.V."/>
            <person name="Slesarev A.I."/>
            <person name="Weimer B."/>
            <person name="O'Sullivan D.J."/>
        </authorList>
    </citation>
    <scope>NUCLEOTIDE SEQUENCE [LARGE SCALE GENOMIC DNA]</scope>
    <source>
        <strain evidence="1 2">DJO10A</strain>
    </source>
</reference>
<dbReference type="EMBL" id="CP000605">
    <property type="protein sequence ID" value="ACD97784.1"/>
    <property type="molecule type" value="Genomic_DNA"/>
</dbReference>
<sequence>MTGTDEPFKYKAMAAQIVSAEGMGNLLPVVEKELLHYRICLFIRSSRC</sequence>
<organism evidence="1 2">
    <name type="scientific">Bifidobacterium longum (strain DJO10A)</name>
    <dbReference type="NCBI Taxonomy" id="205913"/>
    <lineage>
        <taxon>Bacteria</taxon>
        <taxon>Bacillati</taxon>
        <taxon>Actinomycetota</taxon>
        <taxon>Actinomycetes</taxon>
        <taxon>Bifidobacteriales</taxon>
        <taxon>Bifidobacteriaceae</taxon>
        <taxon>Bifidobacterium</taxon>
    </lineage>
</organism>
<reference evidence="1 2" key="1">
    <citation type="journal article" date="2006" name="Appl. Environ. Microbiol.">
        <title>Sequence analysis of two cryptic plasmids from Bifidobacterium longum DJO10A and construction of a shuttle cloning vector.</title>
        <authorList>
            <person name="Lee J.H."/>
            <person name="O'Sullivan D.J."/>
        </authorList>
    </citation>
    <scope>NUCLEOTIDE SEQUENCE [LARGE SCALE GENOMIC DNA]</scope>
    <source>
        <strain evidence="1 2">DJO10A</strain>
    </source>
</reference>
<gene>
    <name evidence="1" type="ordered locus">BLD_0338</name>
</gene>